<feature type="domain" description="THAP-type" evidence="7">
    <location>
        <begin position="1"/>
        <end position="102"/>
    </location>
</feature>
<dbReference type="PROSITE" id="PS50950">
    <property type="entry name" value="ZF_THAP"/>
    <property type="match status" value="1"/>
</dbReference>
<dbReference type="SMART" id="SM00980">
    <property type="entry name" value="THAP"/>
    <property type="match status" value="1"/>
</dbReference>
<evidence type="ECO:0000256" key="6">
    <source>
        <dbReference type="SAM" id="MobiDB-lite"/>
    </source>
</evidence>
<evidence type="ECO:0000256" key="5">
    <source>
        <dbReference type="PROSITE-ProRule" id="PRU00309"/>
    </source>
</evidence>
<dbReference type="AlphaFoldDB" id="A0A2G8JCP9"/>
<dbReference type="Proteomes" id="UP000230750">
    <property type="component" value="Unassembled WGS sequence"/>
</dbReference>
<proteinExistence type="predicted"/>
<organism evidence="8 9">
    <name type="scientific">Stichopus japonicus</name>
    <name type="common">Sea cucumber</name>
    <dbReference type="NCBI Taxonomy" id="307972"/>
    <lineage>
        <taxon>Eukaryota</taxon>
        <taxon>Metazoa</taxon>
        <taxon>Echinodermata</taxon>
        <taxon>Eleutherozoa</taxon>
        <taxon>Echinozoa</taxon>
        <taxon>Holothuroidea</taxon>
        <taxon>Aspidochirotacea</taxon>
        <taxon>Aspidochirotida</taxon>
        <taxon>Stichopodidae</taxon>
        <taxon>Apostichopus</taxon>
    </lineage>
</organism>
<reference evidence="8 9" key="1">
    <citation type="journal article" date="2017" name="PLoS Biol.">
        <title>The sea cucumber genome provides insights into morphological evolution and visceral regeneration.</title>
        <authorList>
            <person name="Zhang X."/>
            <person name="Sun L."/>
            <person name="Yuan J."/>
            <person name="Sun Y."/>
            <person name="Gao Y."/>
            <person name="Zhang L."/>
            <person name="Li S."/>
            <person name="Dai H."/>
            <person name="Hamel J.F."/>
            <person name="Liu C."/>
            <person name="Yu Y."/>
            <person name="Liu S."/>
            <person name="Lin W."/>
            <person name="Guo K."/>
            <person name="Jin S."/>
            <person name="Xu P."/>
            <person name="Storey K.B."/>
            <person name="Huan P."/>
            <person name="Zhang T."/>
            <person name="Zhou Y."/>
            <person name="Zhang J."/>
            <person name="Lin C."/>
            <person name="Li X."/>
            <person name="Xing L."/>
            <person name="Huo D."/>
            <person name="Sun M."/>
            <person name="Wang L."/>
            <person name="Mercier A."/>
            <person name="Li F."/>
            <person name="Yang H."/>
            <person name="Xiang J."/>
        </authorList>
    </citation>
    <scope>NUCLEOTIDE SEQUENCE [LARGE SCALE GENOMIC DNA]</scope>
    <source>
        <strain evidence="8">Shaxun</strain>
        <tissue evidence="8">Muscle</tissue>
    </source>
</reference>
<keyword evidence="4 5" id="KW-0238">DNA-binding</keyword>
<evidence type="ECO:0000313" key="9">
    <source>
        <dbReference type="Proteomes" id="UP000230750"/>
    </source>
</evidence>
<evidence type="ECO:0000256" key="3">
    <source>
        <dbReference type="ARBA" id="ARBA00022833"/>
    </source>
</evidence>
<name>A0A2G8JCP9_STIJA</name>
<dbReference type="GO" id="GO:0003677">
    <property type="term" value="F:DNA binding"/>
    <property type="evidence" value="ECO:0007669"/>
    <property type="project" value="UniProtKB-UniRule"/>
</dbReference>
<protein>
    <recommendedName>
        <fullName evidence="7">THAP-type domain-containing protein</fullName>
    </recommendedName>
</protein>
<dbReference type="Pfam" id="PF05485">
    <property type="entry name" value="THAP"/>
    <property type="match status" value="1"/>
</dbReference>
<dbReference type="PANTHER" id="PTHR46927">
    <property type="entry name" value="AGAP005574-PA"/>
    <property type="match status" value="1"/>
</dbReference>
<dbReference type="EMBL" id="MRZV01002533">
    <property type="protein sequence ID" value="PIK33479.1"/>
    <property type="molecule type" value="Genomic_DNA"/>
</dbReference>
<keyword evidence="2 5" id="KW-0863">Zinc-finger</keyword>
<dbReference type="SMART" id="SM00692">
    <property type="entry name" value="DM3"/>
    <property type="match status" value="1"/>
</dbReference>
<evidence type="ECO:0000256" key="2">
    <source>
        <dbReference type="ARBA" id="ARBA00022771"/>
    </source>
</evidence>
<evidence type="ECO:0000256" key="1">
    <source>
        <dbReference type="ARBA" id="ARBA00022723"/>
    </source>
</evidence>
<evidence type="ECO:0000259" key="7">
    <source>
        <dbReference type="PROSITE" id="PS50950"/>
    </source>
</evidence>
<evidence type="ECO:0000256" key="4">
    <source>
        <dbReference type="ARBA" id="ARBA00023125"/>
    </source>
</evidence>
<comment type="caution">
    <text evidence="8">The sequence shown here is derived from an EMBL/GenBank/DDBJ whole genome shotgun (WGS) entry which is preliminary data.</text>
</comment>
<accession>A0A2G8JCP9</accession>
<dbReference type="OrthoDB" id="7331812at2759"/>
<feature type="region of interest" description="Disordered" evidence="6">
    <location>
        <begin position="253"/>
        <end position="308"/>
    </location>
</feature>
<dbReference type="InterPro" id="IPR052224">
    <property type="entry name" value="THAP_domain_protein"/>
</dbReference>
<dbReference type="GO" id="GO:0008270">
    <property type="term" value="F:zinc ion binding"/>
    <property type="evidence" value="ECO:0007669"/>
    <property type="project" value="UniProtKB-KW"/>
</dbReference>
<dbReference type="SUPFAM" id="SSF57716">
    <property type="entry name" value="Glucocorticoid receptor-like (DNA-binding domain)"/>
    <property type="match status" value="1"/>
</dbReference>
<evidence type="ECO:0000313" key="8">
    <source>
        <dbReference type="EMBL" id="PIK33479.1"/>
    </source>
</evidence>
<feature type="compositionally biased region" description="Polar residues" evidence="6">
    <location>
        <begin position="253"/>
        <end position="264"/>
    </location>
</feature>
<keyword evidence="1" id="KW-0479">Metal-binding</keyword>
<keyword evidence="3" id="KW-0862">Zinc</keyword>
<gene>
    <name evidence="8" type="ORF">BSL78_29706</name>
</gene>
<dbReference type="InterPro" id="IPR006612">
    <property type="entry name" value="THAP_Znf"/>
</dbReference>
<keyword evidence="9" id="KW-1185">Reference proteome</keyword>
<dbReference type="PANTHER" id="PTHR46927:SF3">
    <property type="entry name" value="THAP-TYPE DOMAIN-CONTAINING PROTEIN"/>
    <property type="match status" value="1"/>
</dbReference>
<sequence length="335" mass="37359">MPQCQAFGCKNLRGCLNEKGEKITCFAIPDPAKSKESYEQCRMWIRAIGTDKFNHKKYKYHRDRVVCEQHFTSECFLDDMKARLMGTKPRKRLKPGSVPTVFSFGPNLEPKLPSRSELRIQAKERRELLESLVPTKKPKKGTKVKSAPVDPVEIPEIEIVVCATQWVNDDDDDDDIQIVDGLGESRRVNDGTNFQIGIGESRRVNDDTDFQAGAEIGEKRATMLIKALFVTMQIVRRYTRYVRDVGIQVTPPQATRSIQASCNTEPPPPPGPEHDYIGAPKNIPIGDVPAELPVTETEGSGISSPPGSPPDAWVVTVTRYKSSSVLKAAFCVLFI</sequence>